<protein>
    <recommendedName>
        <fullName evidence="1">Glycosyltransferase subfamily 4-like N-terminal domain-containing protein</fullName>
    </recommendedName>
</protein>
<evidence type="ECO:0000313" key="2">
    <source>
        <dbReference type="EMBL" id="QBA65410.1"/>
    </source>
</evidence>
<dbReference type="Proteomes" id="UP000290889">
    <property type="component" value="Chromosome"/>
</dbReference>
<dbReference type="RefSeq" id="WP_129606615.1">
    <property type="nucleotide sequence ID" value="NZ_CP035544.1"/>
</dbReference>
<name>A0A411ED50_9FLAO</name>
<dbReference type="EMBL" id="CP035544">
    <property type="protein sequence ID" value="QBA65410.1"/>
    <property type="molecule type" value="Genomic_DNA"/>
</dbReference>
<proteinExistence type="predicted"/>
<accession>A0A411ED50</accession>
<dbReference type="OrthoDB" id="9811902at2"/>
<dbReference type="InterPro" id="IPR028098">
    <property type="entry name" value="Glyco_trans_4-like_N"/>
</dbReference>
<feature type="domain" description="Glycosyltransferase subfamily 4-like N-terminal" evidence="1">
    <location>
        <begin position="23"/>
        <end position="194"/>
    </location>
</feature>
<dbReference type="Gene3D" id="3.40.50.2000">
    <property type="entry name" value="Glycogen Phosphorylase B"/>
    <property type="match status" value="1"/>
</dbReference>
<sequence length="214" mass="24642">MKVLFLSYYYKPDITAAAFRSSDFVNYLSKAGTDIRVITTYPHKSENVQLEEVKDNITLERIALRPVKGRGFKNFLIHYLSFIPKSISQSIKWSSKGWKPDIIYISSPPIFIGITGIILKYYLRRHLVLEVRDIWPDSAVAAGQLKKGGLAYKLASLFERFLYRRSNGMVCVSSPMRDYIKQYYNKSICVAYNGPKKKQLQEQKQSQPPGIAER</sequence>
<dbReference type="AlphaFoldDB" id="A0A411ED50"/>
<evidence type="ECO:0000313" key="3">
    <source>
        <dbReference type="Proteomes" id="UP000290889"/>
    </source>
</evidence>
<dbReference type="SUPFAM" id="SSF53756">
    <property type="entry name" value="UDP-Glycosyltransferase/glycogen phosphorylase"/>
    <property type="match status" value="1"/>
</dbReference>
<organism evidence="2 3">
    <name type="scientific">Muriicola soli</name>
    <dbReference type="NCBI Taxonomy" id="2507538"/>
    <lineage>
        <taxon>Bacteria</taxon>
        <taxon>Pseudomonadati</taxon>
        <taxon>Bacteroidota</taxon>
        <taxon>Flavobacteriia</taxon>
        <taxon>Flavobacteriales</taxon>
        <taxon>Flavobacteriaceae</taxon>
        <taxon>Muriicola</taxon>
    </lineage>
</organism>
<reference evidence="2 3" key="1">
    <citation type="submission" date="2019-01" db="EMBL/GenBank/DDBJ databases">
        <title>Muriicola soli sp. nov., isolated from soil.</title>
        <authorList>
            <person name="Kang H.J."/>
            <person name="Kim S.B."/>
        </authorList>
    </citation>
    <scope>NUCLEOTIDE SEQUENCE [LARGE SCALE GENOMIC DNA]</scope>
    <source>
        <strain evidence="2 3">MMS17-SY002</strain>
    </source>
</reference>
<dbReference type="Pfam" id="PF13439">
    <property type="entry name" value="Glyco_transf_4"/>
    <property type="match status" value="1"/>
</dbReference>
<gene>
    <name evidence="2" type="ORF">EQY75_13235</name>
</gene>
<dbReference type="KEGG" id="mur:EQY75_13235"/>
<dbReference type="GO" id="GO:0016757">
    <property type="term" value="F:glycosyltransferase activity"/>
    <property type="evidence" value="ECO:0007669"/>
    <property type="project" value="UniProtKB-ARBA"/>
</dbReference>
<evidence type="ECO:0000259" key="1">
    <source>
        <dbReference type="Pfam" id="PF13439"/>
    </source>
</evidence>
<keyword evidence="3" id="KW-1185">Reference proteome</keyword>